<gene>
    <name evidence="2" type="ORF">CFR76_09155</name>
</gene>
<evidence type="ECO:0000313" key="2">
    <source>
        <dbReference type="EMBL" id="PYD69489.1"/>
    </source>
</evidence>
<sequence length="125" mass="13459">MLIRAALPVLGIAGWTLVAPVAAHAGCIGSPRFQMCTSTSTGDTYNVTRLGKMIDIEGIKAATGQPYTQHSLVIGHTTYTDGLDAHARPWFETRHDFTAHSYTIEGTDPIDKPFSYVCDSISGCN</sequence>
<evidence type="ECO:0000256" key="1">
    <source>
        <dbReference type="SAM" id="SignalP"/>
    </source>
</evidence>
<evidence type="ECO:0000313" key="3">
    <source>
        <dbReference type="Proteomes" id="UP000247371"/>
    </source>
</evidence>
<reference evidence="2 3" key="1">
    <citation type="submission" date="2017-07" db="EMBL/GenBank/DDBJ databases">
        <title>A draft genome sequence of Komagataeibacter swingsii LMG 22125.</title>
        <authorList>
            <person name="Skraban J."/>
            <person name="Cleenwerck I."/>
            <person name="Vandamme P."/>
            <person name="Trcek J."/>
        </authorList>
    </citation>
    <scope>NUCLEOTIDE SEQUENCE [LARGE SCALE GENOMIC DNA]</scope>
    <source>
        <strain evidence="2 3">LMG 22125</strain>
    </source>
</reference>
<dbReference type="Proteomes" id="UP000247371">
    <property type="component" value="Unassembled WGS sequence"/>
</dbReference>
<dbReference type="EMBL" id="NKUB01000010">
    <property type="protein sequence ID" value="PYD69489.1"/>
    <property type="molecule type" value="Genomic_DNA"/>
</dbReference>
<feature type="chain" id="PRO_5016085230" evidence="1">
    <location>
        <begin position="26"/>
        <end position="125"/>
    </location>
</feature>
<accession>A0A2V4S2Y1</accession>
<feature type="signal peptide" evidence="1">
    <location>
        <begin position="1"/>
        <end position="25"/>
    </location>
</feature>
<comment type="caution">
    <text evidence="2">The sequence shown here is derived from an EMBL/GenBank/DDBJ whole genome shotgun (WGS) entry which is preliminary data.</text>
</comment>
<keyword evidence="3" id="KW-1185">Reference proteome</keyword>
<proteinExistence type="predicted"/>
<protein>
    <submittedName>
        <fullName evidence="2">Uncharacterized protein</fullName>
    </submittedName>
</protein>
<name>A0A2V4S2Y1_9PROT</name>
<organism evidence="2 3">
    <name type="scientific">Komagataeibacter swingsii</name>
    <dbReference type="NCBI Taxonomy" id="215220"/>
    <lineage>
        <taxon>Bacteria</taxon>
        <taxon>Pseudomonadati</taxon>
        <taxon>Pseudomonadota</taxon>
        <taxon>Alphaproteobacteria</taxon>
        <taxon>Acetobacterales</taxon>
        <taxon>Acetobacteraceae</taxon>
        <taxon>Komagataeibacter</taxon>
    </lineage>
</organism>
<dbReference type="RefSeq" id="WP_110556870.1">
    <property type="nucleotide sequence ID" value="NZ_NKUB01000010.1"/>
</dbReference>
<keyword evidence="1" id="KW-0732">Signal</keyword>
<dbReference type="AlphaFoldDB" id="A0A2V4S2Y1"/>